<organism evidence="12 13">
    <name type="scientific">Muraenolepis orangiensis</name>
    <name type="common">Patagonian moray cod</name>
    <dbReference type="NCBI Taxonomy" id="630683"/>
    <lineage>
        <taxon>Eukaryota</taxon>
        <taxon>Metazoa</taxon>
        <taxon>Chordata</taxon>
        <taxon>Craniata</taxon>
        <taxon>Vertebrata</taxon>
        <taxon>Euteleostomi</taxon>
        <taxon>Actinopterygii</taxon>
        <taxon>Neopterygii</taxon>
        <taxon>Teleostei</taxon>
        <taxon>Neoteleostei</taxon>
        <taxon>Acanthomorphata</taxon>
        <taxon>Zeiogadaria</taxon>
        <taxon>Gadariae</taxon>
        <taxon>Gadiformes</taxon>
        <taxon>Muraenolepidoidei</taxon>
        <taxon>Muraenolepididae</taxon>
        <taxon>Muraenolepis</taxon>
    </lineage>
</organism>
<sequence>MGTIGASSRPCDPGRDGAAPPTAVVDRRTGRVVRSGSASVVELVPAWAPPGDGGVVVVDVDVGVVAVASLAVVGELSGGAACVALVLAAPLALQRPQQCSPAQGSGLQAAVPSSVQDLCPRYVTHNRSLIISFPVCQTPLELEMRDQRCKSKRWFPLWFPLDSGSLCGSLWTLWFPLDSVVPPGLCGSLWTLWFPLDSVVPPWSGSPSAISSRVMAASLPPKPMGALREISPVFLCRIGQETVQDIVTRTMEIFQITRATQLPNGVTQSQAMYQDRFGKLQEHLRQLALLFRKLRLLYERCMEMTFDLHEGPAELVPYGAEDSPSVRVEPCSPAVLQERREVLEKVRQKNQEMKTLMDQMRNLLWDVNAMLSLRK</sequence>
<evidence type="ECO:0000256" key="3">
    <source>
        <dbReference type="ARBA" id="ARBA00019664"/>
    </source>
</evidence>
<comment type="similarity">
    <text evidence="2">Belongs to the Mediator complex subunit 30 family.</text>
</comment>
<reference evidence="12" key="1">
    <citation type="submission" date="2022-07" db="EMBL/GenBank/DDBJ databases">
        <title>Chromosome-level genome of Muraenolepis orangiensis.</title>
        <authorList>
            <person name="Kim J."/>
        </authorList>
    </citation>
    <scope>NUCLEOTIDE SEQUENCE</scope>
    <source>
        <strain evidence="12">KU_S4_2022</strain>
        <tissue evidence="12">Muscle</tissue>
    </source>
</reference>
<name>A0A9Q0ENQ4_9TELE</name>
<dbReference type="GO" id="GO:0003712">
    <property type="term" value="F:transcription coregulator activity"/>
    <property type="evidence" value="ECO:0007669"/>
    <property type="project" value="TreeGrafter"/>
</dbReference>
<dbReference type="AlphaFoldDB" id="A0A9Q0ENQ4"/>
<feature type="region of interest" description="Disordered" evidence="11">
    <location>
        <begin position="1"/>
        <end position="24"/>
    </location>
</feature>
<dbReference type="PANTHER" id="PTHR31705">
    <property type="entry name" value="MEDIATOR OF RNA POLYMERASE II TRANSCRIPTION SUBUNIT 30"/>
    <property type="match status" value="1"/>
</dbReference>
<accession>A0A9Q0ENQ4</accession>
<feature type="coiled-coil region" evidence="10">
    <location>
        <begin position="336"/>
        <end position="366"/>
    </location>
</feature>
<keyword evidence="7" id="KW-0539">Nucleus</keyword>
<evidence type="ECO:0000256" key="9">
    <source>
        <dbReference type="ARBA" id="ARBA00031981"/>
    </source>
</evidence>
<keyword evidence="4" id="KW-0805">Transcription regulation</keyword>
<dbReference type="EMBL" id="JANIIK010000039">
    <property type="protein sequence ID" value="KAJ3608958.1"/>
    <property type="molecule type" value="Genomic_DNA"/>
</dbReference>
<comment type="function">
    <text evidence="8">Component of the Mediator complex, a coactivator involved in the regulated transcription of nearly all RNA polymerase II-dependent genes. Mediator functions as a bridge to convey information from gene-specific regulatory proteins to the basal RNA polymerase II transcription machinery. Mediator is recruited to promoters by direct interactions with regulatory proteins and serves as a scaffold for the assembly of a functional preinitiation complex with RNA polymerase II and the general transcription factors.</text>
</comment>
<evidence type="ECO:0000313" key="12">
    <source>
        <dbReference type="EMBL" id="KAJ3608958.1"/>
    </source>
</evidence>
<evidence type="ECO:0000256" key="10">
    <source>
        <dbReference type="SAM" id="Coils"/>
    </source>
</evidence>
<evidence type="ECO:0000256" key="1">
    <source>
        <dbReference type="ARBA" id="ARBA00004123"/>
    </source>
</evidence>
<dbReference type="Pfam" id="PF11315">
    <property type="entry name" value="Med30"/>
    <property type="match status" value="1"/>
</dbReference>
<proteinExistence type="inferred from homology"/>
<evidence type="ECO:0000256" key="2">
    <source>
        <dbReference type="ARBA" id="ARBA00010606"/>
    </source>
</evidence>
<comment type="subcellular location">
    <subcellularLocation>
        <location evidence="1">Nucleus</location>
    </subcellularLocation>
</comment>
<gene>
    <name evidence="12" type="ORF">NHX12_023486</name>
</gene>
<dbReference type="PANTHER" id="PTHR31705:SF6">
    <property type="entry name" value="MEDIATOR OF RNA POLYMERASE II TRANSCRIPTION SUBUNIT 30"/>
    <property type="match status" value="1"/>
</dbReference>
<keyword evidence="13" id="KW-1185">Reference proteome</keyword>
<evidence type="ECO:0000313" key="13">
    <source>
        <dbReference type="Proteomes" id="UP001148018"/>
    </source>
</evidence>
<keyword evidence="10" id="KW-0175">Coiled coil</keyword>
<dbReference type="InterPro" id="IPR021019">
    <property type="entry name" value="Mediator_Med30_met"/>
</dbReference>
<keyword evidence="5" id="KW-0010">Activator</keyword>
<dbReference type="OrthoDB" id="10067025at2759"/>
<evidence type="ECO:0000256" key="8">
    <source>
        <dbReference type="ARBA" id="ARBA00025687"/>
    </source>
</evidence>
<evidence type="ECO:0000256" key="6">
    <source>
        <dbReference type="ARBA" id="ARBA00023163"/>
    </source>
</evidence>
<dbReference type="GO" id="GO:0045893">
    <property type="term" value="P:positive regulation of DNA-templated transcription"/>
    <property type="evidence" value="ECO:0007669"/>
    <property type="project" value="TreeGrafter"/>
</dbReference>
<evidence type="ECO:0000256" key="4">
    <source>
        <dbReference type="ARBA" id="ARBA00023015"/>
    </source>
</evidence>
<dbReference type="Proteomes" id="UP001148018">
    <property type="component" value="Unassembled WGS sequence"/>
</dbReference>
<dbReference type="GO" id="GO:0016592">
    <property type="term" value="C:mediator complex"/>
    <property type="evidence" value="ECO:0007669"/>
    <property type="project" value="TreeGrafter"/>
</dbReference>
<protein>
    <recommendedName>
        <fullName evidence="3">Mediator of RNA polymerase II transcription subunit 30</fullName>
    </recommendedName>
    <alternativeName>
        <fullName evidence="9">Mediator complex subunit 30</fullName>
    </alternativeName>
</protein>
<evidence type="ECO:0000256" key="7">
    <source>
        <dbReference type="ARBA" id="ARBA00023242"/>
    </source>
</evidence>
<keyword evidence="6" id="KW-0804">Transcription</keyword>
<evidence type="ECO:0000256" key="5">
    <source>
        <dbReference type="ARBA" id="ARBA00023159"/>
    </source>
</evidence>
<evidence type="ECO:0000256" key="11">
    <source>
        <dbReference type="SAM" id="MobiDB-lite"/>
    </source>
</evidence>
<comment type="caution">
    <text evidence="12">The sequence shown here is derived from an EMBL/GenBank/DDBJ whole genome shotgun (WGS) entry which is preliminary data.</text>
</comment>